<sequence>MTLRRKAALSFTFAALLATSGAAIAAGDLTLKPTELKPLELGLGNAGYGVSETKYNLETGKAYSLELSSTGKKECAWQAPEFFKSIFLRKVEVEEVEVKAVALTEIEFEKEGEAELFFVPIKPGTFAWYCKGMEERGMKGEFIVK</sequence>
<organism evidence="2 3">
    <name type="scientific">Ancylobacter polymorphus</name>
    <dbReference type="NCBI Taxonomy" id="223390"/>
    <lineage>
        <taxon>Bacteria</taxon>
        <taxon>Pseudomonadati</taxon>
        <taxon>Pseudomonadota</taxon>
        <taxon>Alphaproteobacteria</taxon>
        <taxon>Hyphomicrobiales</taxon>
        <taxon>Xanthobacteraceae</taxon>
        <taxon>Ancylobacter</taxon>
    </lineage>
</organism>
<dbReference type="KEGG" id="apol:K9D25_19040"/>
<proteinExistence type="predicted"/>
<feature type="chain" id="PRO_5038429903" evidence="1">
    <location>
        <begin position="26"/>
        <end position="145"/>
    </location>
</feature>
<keyword evidence="1" id="KW-0732">Signal</keyword>
<dbReference type="EMBL" id="CP083239">
    <property type="protein sequence ID" value="UOK70783.1"/>
    <property type="molecule type" value="Genomic_DNA"/>
</dbReference>
<dbReference type="AlphaFoldDB" id="A0A9E7A1H0"/>
<reference evidence="2" key="1">
    <citation type="submission" date="2021-09" db="EMBL/GenBank/DDBJ databases">
        <title>Network and meta-omics reveal the key degrader and cooperation patterns in an efficient 1,4-dioxane-degrading microbial community.</title>
        <authorList>
            <person name="Dai C."/>
        </authorList>
    </citation>
    <scope>NUCLEOTIDE SEQUENCE</scope>
    <source>
        <strain evidence="2">ZM13</strain>
    </source>
</reference>
<evidence type="ECO:0000313" key="3">
    <source>
        <dbReference type="Proteomes" id="UP000831684"/>
    </source>
</evidence>
<feature type="signal peptide" evidence="1">
    <location>
        <begin position="1"/>
        <end position="25"/>
    </location>
</feature>
<protein>
    <submittedName>
        <fullName evidence="2">Copper-binding protein</fullName>
    </submittedName>
</protein>
<evidence type="ECO:0000313" key="2">
    <source>
        <dbReference type="EMBL" id="UOK70783.1"/>
    </source>
</evidence>
<gene>
    <name evidence="2" type="ORF">K9D25_19040</name>
</gene>
<evidence type="ECO:0000256" key="1">
    <source>
        <dbReference type="SAM" id="SignalP"/>
    </source>
</evidence>
<dbReference type="RefSeq" id="WP_244377369.1">
    <property type="nucleotide sequence ID" value="NZ_CP083239.1"/>
</dbReference>
<accession>A0A9E7A1H0</accession>
<name>A0A9E7A1H0_9HYPH</name>
<dbReference type="InterPro" id="IPR008972">
    <property type="entry name" value="Cupredoxin"/>
</dbReference>
<dbReference type="Proteomes" id="UP000831684">
    <property type="component" value="Chromosome"/>
</dbReference>
<dbReference type="Gene3D" id="2.60.40.420">
    <property type="entry name" value="Cupredoxins - blue copper proteins"/>
    <property type="match status" value="1"/>
</dbReference>
<dbReference type="SUPFAM" id="SSF49503">
    <property type="entry name" value="Cupredoxins"/>
    <property type="match status" value="1"/>
</dbReference>